<dbReference type="AlphaFoldDB" id="A0A2Z2NW55"/>
<protein>
    <submittedName>
        <fullName evidence="2">Uncharacterized protein</fullName>
    </submittedName>
</protein>
<keyword evidence="1" id="KW-0732">Signal</keyword>
<dbReference type="Pfam" id="PF20380">
    <property type="entry name" value="DUF6675"/>
    <property type="match status" value="1"/>
</dbReference>
<proteinExistence type="predicted"/>
<evidence type="ECO:0000313" key="2">
    <source>
        <dbReference type="EMBL" id="ASJ75682.1"/>
    </source>
</evidence>
<evidence type="ECO:0000313" key="3">
    <source>
        <dbReference type="Proteomes" id="UP000250079"/>
    </source>
</evidence>
<dbReference type="InterPro" id="IPR046745">
    <property type="entry name" value="DUF6675"/>
</dbReference>
<accession>A0A2Z2NW55</accession>
<name>A0A2Z2NW55_9GAMM</name>
<evidence type="ECO:0000256" key="1">
    <source>
        <dbReference type="SAM" id="SignalP"/>
    </source>
</evidence>
<organism evidence="2 3">
    <name type="scientific">Granulosicoccus antarcticus IMCC3135</name>
    <dbReference type="NCBI Taxonomy" id="1192854"/>
    <lineage>
        <taxon>Bacteria</taxon>
        <taxon>Pseudomonadati</taxon>
        <taxon>Pseudomonadota</taxon>
        <taxon>Gammaproteobacteria</taxon>
        <taxon>Chromatiales</taxon>
        <taxon>Granulosicoccaceae</taxon>
        <taxon>Granulosicoccus</taxon>
    </lineage>
</organism>
<feature type="chain" id="PRO_5016372941" evidence="1">
    <location>
        <begin position="43"/>
        <end position="272"/>
    </location>
</feature>
<reference evidence="2 3" key="1">
    <citation type="submission" date="2016-12" db="EMBL/GenBank/DDBJ databases">
        <authorList>
            <person name="Song W.-J."/>
            <person name="Kurnit D.M."/>
        </authorList>
    </citation>
    <scope>NUCLEOTIDE SEQUENCE [LARGE SCALE GENOMIC DNA]</scope>
    <source>
        <strain evidence="2 3">IMCC3135</strain>
    </source>
</reference>
<dbReference type="KEGG" id="gai:IMCC3135_28150"/>
<dbReference type="EMBL" id="CP018632">
    <property type="protein sequence ID" value="ASJ75682.1"/>
    <property type="molecule type" value="Genomic_DNA"/>
</dbReference>
<dbReference type="Proteomes" id="UP000250079">
    <property type="component" value="Chromosome"/>
</dbReference>
<keyword evidence="3" id="KW-1185">Reference proteome</keyword>
<feature type="signal peptide" evidence="1">
    <location>
        <begin position="1"/>
        <end position="42"/>
    </location>
</feature>
<gene>
    <name evidence="2" type="ORF">IMCC3135_28150</name>
</gene>
<sequence>MLFRVETLMQTRCLGSIAMSVRFCVLLVPAALCWLVSPALQAASTPVCPSSVDAPYPSLGELGNSPSVASWVDLSVLPKNCHVELQAPAALTIALAGRFTETGSIDDIAIRLGAISTTKGLPYWSVTDEDWRELVTDAFAVVSPDTNSARSDFTAQEMLSGQTLYFSQNDSRSWGSNVYSIKAIDSSPDKLVLQSNNISSIRLGPVTLFKPDEVRSVLFINRIDDTTWSYFSLAVITHSSLAARKKSLVNRQAAFYRLLIGQAPDQNPPLAP</sequence>